<sequence>MNYKGNGEVILTNNEIYKCSFELYQKEDGRIFLLCKFTDDNNSIPSLILTRDFNAKQFKGKTTNDFECYTEKMILGDFPNIPNSEDCIMFYLYEIEIITSNKSDENGFCFKITNFCLNKFDNFELSLPNFFQGKNKKLNFLFKPLDNYEEINRNLRINRNVEVTSEIIYINNENLFSIEQIIEVIDDICHILSIANGTKIQWTSYKFNKDSYVHESI</sequence>
<dbReference type="AlphaFoldDB" id="X1IH12"/>
<organism evidence="1">
    <name type="scientific">marine sediment metagenome</name>
    <dbReference type="NCBI Taxonomy" id="412755"/>
    <lineage>
        <taxon>unclassified sequences</taxon>
        <taxon>metagenomes</taxon>
        <taxon>ecological metagenomes</taxon>
    </lineage>
</organism>
<gene>
    <name evidence="1" type="ORF">S03H2_28456</name>
</gene>
<evidence type="ECO:0000313" key="1">
    <source>
        <dbReference type="EMBL" id="GAH56863.1"/>
    </source>
</evidence>
<dbReference type="EMBL" id="BARU01017144">
    <property type="protein sequence ID" value="GAH56863.1"/>
    <property type="molecule type" value="Genomic_DNA"/>
</dbReference>
<accession>X1IH12</accession>
<name>X1IH12_9ZZZZ</name>
<protein>
    <submittedName>
        <fullName evidence="1">Uncharacterized protein</fullName>
    </submittedName>
</protein>
<proteinExistence type="predicted"/>
<reference evidence="1" key="1">
    <citation type="journal article" date="2014" name="Front. Microbiol.">
        <title>High frequency of phylogenetically diverse reductive dehalogenase-homologous genes in deep subseafloor sedimentary metagenomes.</title>
        <authorList>
            <person name="Kawai M."/>
            <person name="Futagami T."/>
            <person name="Toyoda A."/>
            <person name="Takaki Y."/>
            <person name="Nishi S."/>
            <person name="Hori S."/>
            <person name="Arai W."/>
            <person name="Tsubouchi T."/>
            <person name="Morono Y."/>
            <person name="Uchiyama I."/>
            <person name="Ito T."/>
            <person name="Fujiyama A."/>
            <person name="Inagaki F."/>
            <person name="Takami H."/>
        </authorList>
    </citation>
    <scope>NUCLEOTIDE SEQUENCE</scope>
    <source>
        <strain evidence="1">Expedition CK06-06</strain>
    </source>
</reference>
<comment type="caution">
    <text evidence="1">The sequence shown here is derived from an EMBL/GenBank/DDBJ whole genome shotgun (WGS) entry which is preliminary data.</text>
</comment>